<sequence>MVAAAGRGLVLSRRPGLRTDRSVQVPATTLAGVGGRMPRVLRRGRVSHASSGSAYLRTGSGQLRMRLGALQLPPMRTARALLVAMAGGLAFGAAADDTSLRLTLDAHTHATATLVGQRLHVVLSPGDTEQWFDANVDDGEGGAQLRSDDYNFDGRPDLAVSAMLGQVNEAVWVFVFDPAKRRFHALAAPTRPTVQCEGFFNLVADQQQRSLTSSCRSGPMWYADVYRYDAGGRLYVWRTQQRIESPQIQTLLDSGSEDGMPLSVWPMYDPRGTKVASEIGTTLEEPMPVQLHVQVARLPLYATPTATATKRYLVRGDQADALDVSADGRRLQVRYRSAGRSDSVGWIDVDAAMQ</sequence>
<organism evidence="1 2">
    <name type="scientific">Xanthomonas phaseoli pv. dieffenbachiae</name>
    <dbReference type="NCBI Taxonomy" id="92828"/>
    <lineage>
        <taxon>Bacteria</taxon>
        <taxon>Pseudomonadati</taxon>
        <taxon>Pseudomonadota</taxon>
        <taxon>Gammaproteobacteria</taxon>
        <taxon>Lysobacterales</taxon>
        <taxon>Lysobacteraceae</taxon>
        <taxon>Xanthomonas</taxon>
    </lineage>
</organism>
<dbReference type="STRING" id="1437877.GCA_001564415_01933"/>
<comment type="caution">
    <text evidence="1">The sequence shown here is derived from an EMBL/GenBank/DDBJ whole genome shotgun (WGS) entry which is preliminary data.</text>
</comment>
<dbReference type="AlphaFoldDB" id="A0A1V9HE56"/>
<dbReference type="NCBIfam" id="NF047539">
    <property type="entry name" value="XAC2610_fam"/>
    <property type="match status" value="1"/>
</dbReference>
<evidence type="ECO:0000313" key="1">
    <source>
        <dbReference type="EMBL" id="OQP81161.1"/>
    </source>
</evidence>
<accession>A0A1V9HE56</accession>
<dbReference type="RefSeq" id="WP_057677787.1">
    <property type="nucleotide sequence ID" value="NZ_CP041380.1"/>
</dbReference>
<dbReference type="Pfam" id="PF01839">
    <property type="entry name" value="FG-GAP"/>
    <property type="match status" value="1"/>
</dbReference>
<dbReference type="GeneID" id="93992369"/>
<reference evidence="1 2" key="1">
    <citation type="journal article" date="2016" name="Plant Pathol.">
        <title>Genetic characterization of strains named as Xanthomonas axonopodis pv. dieffenbachiae leads to a taxonomic revision of the X. axonopodis species complex.</title>
        <authorList>
            <person name="Constantin E.C."/>
            <person name="Cleenwerck I."/>
            <person name="Maes M."/>
            <person name="Baeyen S."/>
            <person name="Van Malderghem C."/>
            <person name="De Vos P."/>
            <person name="Cottyn B."/>
        </authorList>
    </citation>
    <scope>NUCLEOTIDE SEQUENCE [LARGE SCALE GENOMIC DNA]</scope>
    <source>
        <strain evidence="1 2">LMG 25940</strain>
    </source>
</reference>
<dbReference type="Proteomes" id="UP000050546">
    <property type="component" value="Unassembled WGS sequence"/>
</dbReference>
<proteinExistence type="predicted"/>
<gene>
    <name evidence="1" type="ORF">IM53_005645</name>
</gene>
<dbReference type="InterPro" id="IPR013517">
    <property type="entry name" value="FG-GAP"/>
</dbReference>
<protein>
    <submittedName>
        <fullName evidence="1">Uncharacterized protein</fullName>
    </submittedName>
</protein>
<dbReference type="EMBL" id="JPYI02000023">
    <property type="protein sequence ID" value="OQP81161.1"/>
    <property type="molecule type" value="Genomic_DNA"/>
</dbReference>
<evidence type="ECO:0000313" key="2">
    <source>
        <dbReference type="Proteomes" id="UP000050546"/>
    </source>
</evidence>
<name>A0A1V9HE56_9XANT</name>
<dbReference type="InterPro" id="IPR058087">
    <property type="entry name" value="XAC2610_dom"/>
</dbReference>
<reference evidence="1 2" key="2">
    <citation type="journal article" date="2017" name="Plant Pathol.">
        <title>Pathogenicity and virulence gene content of Xanthomonas strains infecting Araceae, formerly known as Xanthomonas axonopodis pv. dieffenbachiae.</title>
        <authorList>
            <person name="Constantin E.C."/>
            <person name="Haegeman A."/>
            <person name="Van Vaerenbergh J."/>
            <person name="Baeyen S."/>
            <person name="Van Malderghem C."/>
            <person name="Maes M."/>
            <person name="Cottyn B."/>
        </authorList>
    </citation>
    <scope>NUCLEOTIDE SEQUENCE [LARGE SCALE GENOMIC DNA]</scope>
    <source>
        <strain evidence="1 2">LMG 25940</strain>
    </source>
</reference>